<sequence length="198" mass="22383">MARIKGYDYEHQTPAKNRAAELKTQLLKKTGTKDLKDLDYDAQTPQVKATLTRIRNLDFGNGNFSEYIYKPVVPKLQPEIKHVQGWRYFICCQCNGVCWFLDNSLQSIEQYSKCGDGKDLGLDYCGHSRCSGCLIESIEGESWLSPGLSQAQAITYCNWQRGTTLGLPHRRLEGENRSDSEQAEGSNEDVDTDDRMSA</sequence>
<feature type="compositionally biased region" description="Basic and acidic residues" evidence="1">
    <location>
        <begin position="170"/>
        <end position="180"/>
    </location>
</feature>
<evidence type="ECO:0000256" key="1">
    <source>
        <dbReference type="SAM" id="MobiDB-lite"/>
    </source>
</evidence>
<name>A0A6A6WJ60_9PEZI</name>
<gene>
    <name evidence="2" type="ORF">EJ05DRAFT_199614</name>
</gene>
<evidence type="ECO:0000313" key="3">
    <source>
        <dbReference type="Proteomes" id="UP000799437"/>
    </source>
</evidence>
<dbReference type="AlphaFoldDB" id="A0A6A6WJ60"/>
<accession>A0A6A6WJ60</accession>
<dbReference type="GeneID" id="54480781"/>
<evidence type="ECO:0000313" key="2">
    <source>
        <dbReference type="EMBL" id="KAF2762170.1"/>
    </source>
</evidence>
<organism evidence="2 3">
    <name type="scientific">Pseudovirgaria hyperparasitica</name>
    <dbReference type="NCBI Taxonomy" id="470096"/>
    <lineage>
        <taxon>Eukaryota</taxon>
        <taxon>Fungi</taxon>
        <taxon>Dikarya</taxon>
        <taxon>Ascomycota</taxon>
        <taxon>Pezizomycotina</taxon>
        <taxon>Dothideomycetes</taxon>
        <taxon>Dothideomycetes incertae sedis</taxon>
        <taxon>Acrospermales</taxon>
        <taxon>Acrospermaceae</taxon>
        <taxon>Pseudovirgaria</taxon>
    </lineage>
</organism>
<keyword evidence="3" id="KW-1185">Reference proteome</keyword>
<protein>
    <submittedName>
        <fullName evidence="2">Uncharacterized protein</fullName>
    </submittedName>
</protein>
<feature type="region of interest" description="Disordered" evidence="1">
    <location>
        <begin position="170"/>
        <end position="198"/>
    </location>
</feature>
<reference evidence="2" key="1">
    <citation type="journal article" date="2020" name="Stud. Mycol.">
        <title>101 Dothideomycetes genomes: a test case for predicting lifestyles and emergence of pathogens.</title>
        <authorList>
            <person name="Haridas S."/>
            <person name="Albert R."/>
            <person name="Binder M."/>
            <person name="Bloem J."/>
            <person name="Labutti K."/>
            <person name="Salamov A."/>
            <person name="Andreopoulos B."/>
            <person name="Baker S."/>
            <person name="Barry K."/>
            <person name="Bills G."/>
            <person name="Bluhm B."/>
            <person name="Cannon C."/>
            <person name="Castanera R."/>
            <person name="Culley D."/>
            <person name="Daum C."/>
            <person name="Ezra D."/>
            <person name="Gonzalez J."/>
            <person name="Henrissat B."/>
            <person name="Kuo A."/>
            <person name="Liang C."/>
            <person name="Lipzen A."/>
            <person name="Lutzoni F."/>
            <person name="Magnuson J."/>
            <person name="Mondo S."/>
            <person name="Nolan M."/>
            <person name="Ohm R."/>
            <person name="Pangilinan J."/>
            <person name="Park H.-J."/>
            <person name="Ramirez L."/>
            <person name="Alfaro M."/>
            <person name="Sun H."/>
            <person name="Tritt A."/>
            <person name="Yoshinaga Y."/>
            <person name="Zwiers L.-H."/>
            <person name="Turgeon B."/>
            <person name="Goodwin S."/>
            <person name="Spatafora J."/>
            <person name="Crous P."/>
            <person name="Grigoriev I."/>
        </authorList>
    </citation>
    <scope>NUCLEOTIDE SEQUENCE</scope>
    <source>
        <strain evidence="2">CBS 121739</strain>
    </source>
</reference>
<proteinExistence type="predicted"/>
<dbReference type="Proteomes" id="UP000799437">
    <property type="component" value="Unassembled WGS sequence"/>
</dbReference>
<dbReference type="EMBL" id="ML996566">
    <property type="protein sequence ID" value="KAF2762170.1"/>
    <property type="molecule type" value="Genomic_DNA"/>
</dbReference>
<dbReference type="RefSeq" id="XP_033604621.1">
    <property type="nucleotide sequence ID" value="XM_033739727.1"/>
</dbReference>